<keyword evidence="2" id="KW-0472">Membrane</keyword>
<dbReference type="Proteomes" id="UP000295136">
    <property type="component" value="Unassembled WGS sequence"/>
</dbReference>
<gene>
    <name evidence="4" type="ORF">E1295_12015</name>
</gene>
<feature type="domain" description="Bacterial sugar transferase" evidence="3">
    <location>
        <begin position="455"/>
        <end position="643"/>
    </location>
</feature>
<keyword evidence="4" id="KW-0808">Transferase</keyword>
<dbReference type="RefSeq" id="WP_132630336.1">
    <property type="nucleotide sequence ID" value="NZ_SMLD01000023.1"/>
</dbReference>
<evidence type="ECO:0000256" key="1">
    <source>
        <dbReference type="ARBA" id="ARBA00006464"/>
    </source>
</evidence>
<protein>
    <submittedName>
        <fullName evidence="4">Sugar transferase</fullName>
    </submittedName>
</protein>
<keyword evidence="2" id="KW-0812">Transmembrane</keyword>
<dbReference type="GO" id="GO:0016780">
    <property type="term" value="F:phosphotransferase activity, for other substituted phosphate groups"/>
    <property type="evidence" value="ECO:0007669"/>
    <property type="project" value="TreeGrafter"/>
</dbReference>
<organism evidence="4 5">
    <name type="scientific">Nonomuraea mesophila</name>
    <dbReference type="NCBI Taxonomy" id="2530382"/>
    <lineage>
        <taxon>Bacteria</taxon>
        <taxon>Bacillati</taxon>
        <taxon>Actinomycetota</taxon>
        <taxon>Actinomycetes</taxon>
        <taxon>Streptosporangiales</taxon>
        <taxon>Streptosporangiaceae</taxon>
        <taxon>Nonomuraea</taxon>
    </lineage>
</organism>
<comment type="caution">
    <text evidence="4">The sequence shown here is derived from an EMBL/GenBank/DDBJ whole genome shotgun (WGS) entry which is preliminary data.</text>
</comment>
<reference evidence="4 5" key="1">
    <citation type="submission" date="2019-03" db="EMBL/GenBank/DDBJ databases">
        <title>Draft genome sequences of novel Actinobacteria.</title>
        <authorList>
            <person name="Sahin N."/>
            <person name="Ay H."/>
            <person name="Saygin H."/>
        </authorList>
    </citation>
    <scope>NUCLEOTIDE SEQUENCE [LARGE SCALE GENOMIC DNA]</scope>
    <source>
        <strain evidence="4 5">6K102</strain>
    </source>
</reference>
<feature type="transmembrane region" description="Helical" evidence="2">
    <location>
        <begin position="292"/>
        <end position="309"/>
    </location>
</feature>
<dbReference type="PANTHER" id="PTHR30576:SF0">
    <property type="entry name" value="UNDECAPRENYL-PHOSPHATE N-ACETYLGALACTOSAMINYL 1-PHOSPHATE TRANSFERASE-RELATED"/>
    <property type="match status" value="1"/>
</dbReference>
<proteinExistence type="inferred from homology"/>
<sequence length="657" mass="71165">MLETAYSAKTWMGAGGGVQDAVRDLRIGVDEFCDAMGERPFGSDDLGRALYEGDRARKAPGFVGLRDALLENLVGTVNLLQGMGAGMVNAGIVYHSANSATMDVLTGQRSSQLPSSAALEEIEEYRPVIEGGRLPSTVEPPDFVQQAAWFLQAMGFGCAYPDGDIAKVNVLREAALTIGRVVDRVAEEVDQHAGRVITSGHGPNTDEYKKAVKMLTGEKGLLAELKRQADELAEYCRTGMDAISKAQWHFWVAAAYVITLVYVATVINPYLNAAAARVIRLEGMALQITLRIIREAVLGMAFAGGLNVIDQLFTTGDIDLKQLLQSTWHGAVAGGLMGGAHGALPSLLRKGGPLLTGLASAMEKPGWERVLSRLLVGGTVSTGALATAGWASGYGWDWKHAAQAGFGMALLGTGAELAGKTFAAGRQRVSPELGLRLPREPFPKKGLQWLRSPEKRWMEFKWSMAFMPLAAPVAGLTALVKFAEDGKSPFMTQPRLGKDGELFNMWKFRSMKSSDGMDSSLGSADTRVTRFGKVMRAAGWDELPQLPQVAAGKMSFIGPRSLVQATHDEMARYLSPQVNDAWTTGKKAATPGMWSHFGFYKSYFGYADASPDFNMLRGRLDNWYFQHASEPIDREHFGKEFQKMMKAWGSAVTGGKG</sequence>
<dbReference type="EMBL" id="SMLD01000023">
    <property type="protein sequence ID" value="TDE56129.1"/>
    <property type="molecule type" value="Genomic_DNA"/>
</dbReference>
<dbReference type="AlphaFoldDB" id="A0A4R5FTF1"/>
<feature type="transmembrane region" description="Helical" evidence="2">
    <location>
        <begin position="248"/>
        <end position="271"/>
    </location>
</feature>
<dbReference type="PANTHER" id="PTHR30576">
    <property type="entry name" value="COLANIC BIOSYNTHESIS UDP-GLUCOSE LIPID CARRIER TRANSFERASE"/>
    <property type="match status" value="1"/>
</dbReference>
<evidence type="ECO:0000313" key="4">
    <source>
        <dbReference type="EMBL" id="TDE56129.1"/>
    </source>
</evidence>
<evidence type="ECO:0000259" key="3">
    <source>
        <dbReference type="Pfam" id="PF02397"/>
    </source>
</evidence>
<accession>A0A4R5FTF1</accession>
<keyword evidence="5" id="KW-1185">Reference proteome</keyword>
<evidence type="ECO:0000313" key="5">
    <source>
        <dbReference type="Proteomes" id="UP000295136"/>
    </source>
</evidence>
<evidence type="ECO:0000256" key="2">
    <source>
        <dbReference type="SAM" id="Phobius"/>
    </source>
</evidence>
<dbReference type="InterPro" id="IPR003362">
    <property type="entry name" value="Bact_transf"/>
</dbReference>
<comment type="similarity">
    <text evidence="1">Belongs to the bacterial sugar transferase family.</text>
</comment>
<name>A0A4R5FTF1_9ACTN</name>
<dbReference type="Pfam" id="PF02397">
    <property type="entry name" value="Bac_transf"/>
    <property type="match status" value="1"/>
</dbReference>
<keyword evidence="2" id="KW-1133">Transmembrane helix</keyword>